<evidence type="ECO:0000259" key="1">
    <source>
        <dbReference type="Pfam" id="PF04965"/>
    </source>
</evidence>
<keyword evidence="3" id="KW-1185">Reference proteome</keyword>
<comment type="caution">
    <text evidence="2">The sequence shown here is derived from an EMBL/GenBank/DDBJ whole genome shotgun (WGS) entry which is preliminary data.</text>
</comment>
<evidence type="ECO:0000313" key="3">
    <source>
        <dbReference type="Proteomes" id="UP001560019"/>
    </source>
</evidence>
<dbReference type="SUPFAM" id="SSF160719">
    <property type="entry name" value="gpW/gp25-like"/>
    <property type="match status" value="1"/>
</dbReference>
<reference evidence="2 3" key="1">
    <citation type="submission" date="2024-06" db="EMBL/GenBank/DDBJ databases">
        <title>Genome of Rhodovulum iodosum, a marine photoferrotroph.</title>
        <authorList>
            <person name="Bianchini G."/>
            <person name="Nikeleit V."/>
            <person name="Kappler A."/>
            <person name="Bryce C."/>
            <person name="Sanchez-Baracaldo P."/>
        </authorList>
    </citation>
    <scope>NUCLEOTIDE SEQUENCE [LARGE SCALE GENOMIC DNA]</scope>
    <source>
        <strain evidence="2 3">UT/N1</strain>
    </source>
</reference>
<dbReference type="PANTHER" id="PTHR38595:SF1">
    <property type="entry name" value="TYPE VI SECRETION SYSTEM COMPONENT TSSE1"/>
    <property type="match status" value="1"/>
</dbReference>
<protein>
    <submittedName>
        <fullName evidence="2">Type VI secretion system protein ImpF</fullName>
    </submittedName>
</protein>
<gene>
    <name evidence="2" type="ORF">Ga0609869_002466</name>
</gene>
<feature type="domain" description="IraD/Gp25-like" evidence="1">
    <location>
        <begin position="98"/>
        <end position="209"/>
    </location>
</feature>
<dbReference type="Proteomes" id="UP001560019">
    <property type="component" value="Unassembled WGS sequence"/>
</dbReference>
<dbReference type="EMBL" id="JBEHHI010000002">
    <property type="protein sequence ID" value="MEX5729113.1"/>
    <property type="molecule type" value="Genomic_DNA"/>
</dbReference>
<dbReference type="PANTHER" id="PTHR38595">
    <property type="entry name" value="CYTOPLASMIC PROTEIN-RELATED"/>
    <property type="match status" value="1"/>
</dbReference>
<organism evidence="2 3">
    <name type="scientific">Rhodovulum iodosum</name>
    <dbReference type="NCBI Taxonomy" id="68291"/>
    <lineage>
        <taxon>Bacteria</taxon>
        <taxon>Pseudomonadati</taxon>
        <taxon>Pseudomonadota</taxon>
        <taxon>Alphaproteobacteria</taxon>
        <taxon>Rhodobacterales</taxon>
        <taxon>Paracoccaceae</taxon>
        <taxon>Rhodovulum</taxon>
    </lineage>
</organism>
<dbReference type="InterPro" id="IPR007048">
    <property type="entry name" value="IraD/Gp25-like"/>
</dbReference>
<dbReference type="Pfam" id="PF04965">
    <property type="entry name" value="GPW_gp25"/>
    <property type="match status" value="1"/>
</dbReference>
<dbReference type="InterPro" id="IPR053176">
    <property type="entry name" value="T6SS_TssE1-like"/>
</dbReference>
<proteinExistence type="predicted"/>
<accession>A0ABV3XVM3</accession>
<evidence type="ECO:0000313" key="2">
    <source>
        <dbReference type="EMBL" id="MEX5729113.1"/>
    </source>
</evidence>
<sequence>MPDPGLHARSERVQPSLWDRLRDDLPGLVAETDALRAELAARLGAERVDALAAGGLRAIERETDLDDATRRRLVLLAERQLERRRLEDRGIVVTPEVLREAVRRDIEALFNIERLEAHFLLTARERADREDPADLLADYPEIRASVVNYGVPAFAGHKGNDFDQDKLARDLKATLQVFEPRLKSDSLKVQVRVGRKTGLRVDIDGILMVAPVPERLRLSTTIDLDSGQALTTVEAV</sequence>
<name>A0ABV3XVM3_9RHOB</name>